<protein>
    <recommendedName>
        <fullName evidence="5">biotin--[biotin carboxyl-carrier protein] ligase</fullName>
        <ecNumber evidence="5">6.3.4.15</ecNumber>
    </recommendedName>
</protein>
<dbReference type="NCBIfam" id="TIGR00121">
    <property type="entry name" value="birA_ligase"/>
    <property type="match status" value="1"/>
</dbReference>
<dbReference type="InterPro" id="IPR045864">
    <property type="entry name" value="aa-tRNA-synth_II/BPL/LPL"/>
</dbReference>
<comment type="catalytic activity">
    <reaction evidence="6">
        <text>biotin + L-lysyl-[protein] + ATP = N(6)-biotinyl-L-lysyl-[protein] + AMP + diphosphate + H(+)</text>
        <dbReference type="Rhea" id="RHEA:11756"/>
        <dbReference type="Rhea" id="RHEA-COMP:9752"/>
        <dbReference type="Rhea" id="RHEA-COMP:10505"/>
        <dbReference type="ChEBI" id="CHEBI:15378"/>
        <dbReference type="ChEBI" id="CHEBI:29969"/>
        <dbReference type="ChEBI" id="CHEBI:30616"/>
        <dbReference type="ChEBI" id="CHEBI:33019"/>
        <dbReference type="ChEBI" id="CHEBI:57586"/>
        <dbReference type="ChEBI" id="CHEBI:83144"/>
        <dbReference type="ChEBI" id="CHEBI:456215"/>
        <dbReference type="EC" id="6.3.4.15"/>
    </reaction>
</comment>
<organism evidence="8 9">
    <name type="scientific">Zavarzinia aquatilis</name>
    <dbReference type="NCBI Taxonomy" id="2211142"/>
    <lineage>
        <taxon>Bacteria</taxon>
        <taxon>Pseudomonadati</taxon>
        <taxon>Pseudomonadota</taxon>
        <taxon>Alphaproteobacteria</taxon>
        <taxon>Rhodospirillales</taxon>
        <taxon>Zavarziniaceae</taxon>
        <taxon>Zavarzinia</taxon>
    </lineage>
</organism>
<evidence type="ECO:0000256" key="6">
    <source>
        <dbReference type="ARBA" id="ARBA00047846"/>
    </source>
</evidence>
<evidence type="ECO:0000259" key="7">
    <source>
        <dbReference type="PROSITE" id="PS51733"/>
    </source>
</evidence>
<dbReference type="InterPro" id="IPR003142">
    <property type="entry name" value="BPL_C"/>
</dbReference>
<accession>A0A317EK16</accession>
<reference evidence="8 9" key="1">
    <citation type="submission" date="2018-05" db="EMBL/GenBank/DDBJ databases">
        <title>Zavarzinia sp. HR-AS.</title>
        <authorList>
            <person name="Lee Y."/>
            <person name="Jeon C.O."/>
        </authorList>
    </citation>
    <scope>NUCLEOTIDE SEQUENCE [LARGE SCALE GENOMIC DNA]</scope>
    <source>
        <strain evidence="8 9">HR-AS</strain>
    </source>
</reference>
<evidence type="ECO:0000256" key="5">
    <source>
        <dbReference type="ARBA" id="ARBA00024227"/>
    </source>
</evidence>
<sequence length="263" mass="27819">MVTPAGGREEPGIAGWRVRHFAEIDSTNEEARRRAAAGDEGDLALYADTQTAGRGRRGRAWVSPPGNLMFSLLLRPKAGPARAAELSFATAIALHEALATLTGEGFRFQLKWPNDVLLDGAKVAGILLESATGSDGALEFLVIGAGINLAHFPDNTPYPATSVAASLGHHVERRAALAEVLTRLGHWVTVWEREGFAPIREAWVSRAAGLGERITVRLSDETIEGTFAGLRPDGALDLRLDNGASRAITAGDVFLPGVVGASV</sequence>
<evidence type="ECO:0000313" key="8">
    <source>
        <dbReference type="EMBL" id="PWR25585.1"/>
    </source>
</evidence>
<dbReference type="Gene3D" id="3.30.930.10">
    <property type="entry name" value="Bira Bifunctional Protein, Domain 2"/>
    <property type="match status" value="1"/>
</dbReference>
<proteinExistence type="predicted"/>
<keyword evidence="9" id="KW-1185">Reference proteome</keyword>
<evidence type="ECO:0000256" key="1">
    <source>
        <dbReference type="ARBA" id="ARBA00022598"/>
    </source>
</evidence>
<dbReference type="CDD" id="cd16442">
    <property type="entry name" value="BPL"/>
    <property type="match status" value="1"/>
</dbReference>
<name>A0A317EK16_9PROT</name>
<keyword evidence="2" id="KW-0547">Nucleotide-binding</keyword>
<dbReference type="InterPro" id="IPR008988">
    <property type="entry name" value="Transcriptional_repressor_C"/>
</dbReference>
<gene>
    <name evidence="8" type="ORF">DKG74_01015</name>
</gene>
<dbReference type="SUPFAM" id="SSF55681">
    <property type="entry name" value="Class II aaRS and biotin synthetases"/>
    <property type="match status" value="1"/>
</dbReference>
<dbReference type="Gene3D" id="2.30.30.100">
    <property type="match status" value="1"/>
</dbReference>
<evidence type="ECO:0000256" key="2">
    <source>
        <dbReference type="ARBA" id="ARBA00022741"/>
    </source>
</evidence>
<dbReference type="GO" id="GO:0004077">
    <property type="term" value="F:biotin--[biotin carboxyl-carrier protein] ligase activity"/>
    <property type="evidence" value="ECO:0007669"/>
    <property type="project" value="UniProtKB-EC"/>
</dbReference>
<dbReference type="PROSITE" id="PS51733">
    <property type="entry name" value="BPL_LPL_CATALYTIC"/>
    <property type="match status" value="1"/>
</dbReference>
<dbReference type="Pfam" id="PF03099">
    <property type="entry name" value="BPL_LplA_LipB"/>
    <property type="match status" value="1"/>
</dbReference>
<dbReference type="Pfam" id="PF02237">
    <property type="entry name" value="BPL_C"/>
    <property type="match status" value="1"/>
</dbReference>
<keyword evidence="3" id="KW-0067">ATP-binding</keyword>
<dbReference type="InterPro" id="IPR004143">
    <property type="entry name" value="BPL_LPL_catalytic"/>
</dbReference>
<keyword evidence="4" id="KW-0092">Biotin</keyword>
<dbReference type="PANTHER" id="PTHR12835">
    <property type="entry name" value="BIOTIN PROTEIN LIGASE"/>
    <property type="match status" value="1"/>
</dbReference>
<evidence type="ECO:0000256" key="3">
    <source>
        <dbReference type="ARBA" id="ARBA00022840"/>
    </source>
</evidence>
<dbReference type="EC" id="6.3.4.15" evidence="5"/>
<dbReference type="SUPFAM" id="SSF50037">
    <property type="entry name" value="C-terminal domain of transcriptional repressors"/>
    <property type="match status" value="1"/>
</dbReference>
<feature type="domain" description="BPL/LPL catalytic" evidence="7">
    <location>
        <begin position="9"/>
        <end position="192"/>
    </location>
</feature>
<evidence type="ECO:0000313" key="9">
    <source>
        <dbReference type="Proteomes" id="UP000245461"/>
    </source>
</evidence>
<comment type="caution">
    <text evidence="8">The sequence shown here is derived from an EMBL/GenBank/DDBJ whole genome shotgun (WGS) entry which is preliminary data.</text>
</comment>
<dbReference type="Proteomes" id="UP000245461">
    <property type="component" value="Unassembled WGS sequence"/>
</dbReference>
<dbReference type="InterPro" id="IPR004408">
    <property type="entry name" value="Biotin_CoA_COase_ligase"/>
</dbReference>
<dbReference type="AlphaFoldDB" id="A0A317EK16"/>
<evidence type="ECO:0000256" key="4">
    <source>
        <dbReference type="ARBA" id="ARBA00023267"/>
    </source>
</evidence>
<keyword evidence="1 8" id="KW-0436">Ligase</keyword>
<dbReference type="PANTHER" id="PTHR12835:SF5">
    <property type="entry name" value="BIOTIN--PROTEIN LIGASE"/>
    <property type="match status" value="1"/>
</dbReference>
<dbReference type="GO" id="GO:0005524">
    <property type="term" value="F:ATP binding"/>
    <property type="evidence" value="ECO:0007669"/>
    <property type="project" value="UniProtKB-KW"/>
</dbReference>
<dbReference type="GO" id="GO:0005737">
    <property type="term" value="C:cytoplasm"/>
    <property type="evidence" value="ECO:0007669"/>
    <property type="project" value="TreeGrafter"/>
</dbReference>
<dbReference type="RefSeq" id="WP_109901714.1">
    <property type="nucleotide sequence ID" value="NZ_QGLE01000001.1"/>
</dbReference>
<dbReference type="EMBL" id="QGLE01000001">
    <property type="protein sequence ID" value="PWR25585.1"/>
    <property type="molecule type" value="Genomic_DNA"/>
</dbReference>
<dbReference type="OrthoDB" id="9807064at2"/>